<protein>
    <submittedName>
        <fullName evidence="7">Uncharacterized protein LOC107072286</fullName>
    </submittedName>
</protein>
<evidence type="ECO:0000256" key="4">
    <source>
        <dbReference type="SAM" id="SignalP"/>
    </source>
</evidence>
<dbReference type="PANTHER" id="PTHR24256">
    <property type="entry name" value="TRYPTASE-RELATED"/>
    <property type="match status" value="1"/>
</dbReference>
<gene>
    <name evidence="7" type="primary">LOC107072286</name>
</gene>
<feature type="domain" description="Peptidase S1" evidence="5">
    <location>
        <begin position="503"/>
        <end position="753"/>
    </location>
</feature>
<keyword evidence="6" id="KW-1185">Reference proteome</keyword>
<dbReference type="SMART" id="SM00020">
    <property type="entry name" value="Tryp_SPc"/>
    <property type="match status" value="1"/>
</dbReference>
<accession>A0ABM1J521</accession>
<dbReference type="Gene3D" id="2.40.10.10">
    <property type="entry name" value="Trypsin-like serine proteases"/>
    <property type="match status" value="2"/>
</dbReference>
<evidence type="ECO:0000256" key="1">
    <source>
        <dbReference type="ARBA" id="ARBA00023157"/>
    </source>
</evidence>
<dbReference type="GeneID" id="107072286"/>
<dbReference type="CDD" id="cd00190">
    <property type="entry name" value="Tryp_SPc"/>
    <property type="match status" value="1"/>
</dbReference>
<dbReference type="InterPro" id="IPR040973">
    <property type="entry name" value="CLIP_SPH_Scar"/>
</dbReference>
<keyword evidence="1" id="KW-1015">Disulfide bond</keyword>
<dbReference type="InterPro" id="IPR043504">
    <property type="entry name" value="Peptidase_S1_PA_chymotrypsin"/>
</dbReference>
<dbReference type="RefSeq" id="XP_015187559.1">
    <property type="nucleotide sequence ID" value="XM_015332073.1"/>
</dbReference>
<name>A0ABM1J521_POLDO</name>
<keyword evidence="4" id="KW-0732">Signal</keyword>
<proteinExistence type="inferred from homology"/>
<feature type="region of interest" description="Disordered" evidence="3">
    <location>
        <begin position="273"/>
        <end position="292"/>
    </location>
</feature>
<evidence type="ECO:0000313" key="7">
    <source>
        <dbReference type="RefSeq" id="XP_015187559.1"/>
    </source>
</evidence>
<dbReference type="InterPro" id="IPR051487">
    <property type="entry name" value="Ser/Thr_Proteases_Immune/Dev"/>
</dbReference>
<dbReference type="Proteomes" id="UP000694924">
    <property type="component" value="Unplaced"/>
</dbReference>
<evidence type="ECO:0000259" key="5">
    <source>
        <dbReference type="PROSITE" id="PS50240"/>
    </source>
</evidence>
<evidence type="ECO:0000256" key="2">
    <source>
        <dbReference type="ARBA" id="ARBA00024195"/>
    </source>
</evidence>
<reference evidence="7" key="1">
    <citation type="submission" date="2025-08" db="UniProtKB">
        <authorList>
            <consortium name="RefSeq"/>
        </authorList>
    </citation>
    <scope>IDENTIFICATION</scope>
    <source>
        <tissue evidence="7">Whole body</tissue>
    </source>
</reference>
<dbReference type="InterPro" id="IPR001254">
    <property type="entry name" value="Trypsin_dom"/>
</dbReference>
<feature type="signal peptide" evidence="4">
    <location>
        <begin position="1"/>
        <end position="20"/>
    </location>
</feature>
<feature type="compositionally biased region" description="Polar residues" evidence="3">
    <location>
        <begin position="279"/>
        <end position="289"/>
    </location>
</feature>
<comment type="similarity">
    <text evidence="2">Belongs to the peptidase S1 family. CLIP subfamily.</text>
</comment>
<evidence type="ECO:0000256" key="3">
    <source>
        <dbReference type="SAM" id="MobiDB-lite"/>
    </source>
</evidence>
<dbReference type="Pfam" id="PF00089">
    <property type="entry name" value="Trypsin"/>
    <property type="match status" value="1"/>
</dbReference>
<feature type="chain" id="PRO_5047081473" evidence="4">
    <location>
        <begin position="21"/>
        <end position="789"/>
    </location>
</feature>
<dbReference type="Pfam" id="PF18399">
    <property type="entry name" value="CLIP_SPH_Scar"/>
    <property type="match status" value="1"/>
</dbReference>
<sequence>MRTPLRTLLIALIFNAYTNGLPYNQIPDYYTSQQSSWYDNKQDQQQDSSFSNTSPQFLREQQSAEFGTQWNQLNQPLYISQSDLYSGSISQNTDVSDFITYSQSNVKQEEISDEGLTLSCNGDNKLCVNKNLCIGGYVSSVQKEFIRDKEQIQQCNLKYEICCTVKDYYEQSSSDVDDSSVSLLKQNDYYDSNPITDSQVQIRPEQVDQQNILVDLSPSQDVKSTINSGVEQIAVQQQVTDFNEGTDLDSSVTISPQLSISSGTNLNQVFAKAEGGSDTGSQPSSNLPSSRFPEFKPPVQLGCAAALLCVEEQYCTKEGVISTQPITFTEKDALQRVPLSSCKNPDSGVIGKCCRDPNYVDPWPTGNLPANYSGGFDEQGFPTFLNIAKVRAPKKPTSGVKTSPSVKSPVKLPAFNNEPVIPITSPVPTLPTQPNENNYEVPDSSIQIPKQVTGPFYPPQYPLIPNETPIVPRPFTKNNYNTASSKQDSVVIPLQRLPNQCGIRNGVLHTDELDKPVTSFAEIPWQAMILSNKQRSILCSGVILAPDIVVTTAYCVNGITPEEISVKSGEWKLGYELEQEEPLPFEITNVSSIVIHPNYVLGSSVNDMAVLYLQHAITYDRHVNPLCLPNSITTQPLNKCIVTGWGQAVIKVHALGAIMNSLDVDVLPLDACMQHASGQQYNINIEYGTICAKSHNINYNMCQTEIGGPLACQREDGIYEFAGLYSQDNGCSPTHQIAIFTPIDNEWLKKMINYKEQNLSFPTFNTKDDSYDYRKSNLPSSINQYLPPI</sequence>
<organism evidence="6 7">
    <name type="scientific">Polistes dominula</name>
    <name type="common">European paper wasp</name>
    <name type="synonym">Vespa dominula</name>
    <dbReference type="NCBI Taxonomy" id="743375"/>
    <lineage>
        <taxon>Eukaryota</taxon>
        <taxon>Metazoa</taxon>
        <taxon>Ecdysozoa</taxon>
        <taxon>Arthropoda</taxon>
        <taxon>Hexapoda</taxon>
        <taxon>Insecta</taxon>
        <taxon>Pterygota</taxon>
        <taxon>Neoptera</taxon>
        <taxon>Endopterygota</taxon>
        <taxon>Hymenoptera</taxon>
        <taxon>Apocrita</taxon>
        <taxon>Aculeata</taxon>
        <taxon>Vespoidea</taxon>
        <taxon>Vespidae</taxon>
        <taxon>Polistinae</taxon>
        <taxon>Polistini</taxon>
        <taxon>Polistes</taxon>
    </lineage>
</organism>
<evidence type="ECO:0000313" key="6">
    <source>
        <dbReference type="Proteomes" id="UP000694924"/>
    </source>
</evidence>
<dbReference type="InterPro" id="IPR009003">
    <property type="entry name" value="Peptidase_S1_PA"/>
</dbReference>
<dbReference type="SUPFAM" id="SSF50494">
    <property type="entry name" value="Trypsin-like serine proteases"/>
    <property type="match status" value="1"/>
</dbReference>
<dbReference type="PROSITE" id="PS50240">
    <property type="entry name" value="TRYPSIN_DOM"/>
    <property type="match status" value="1"/>
</dbReference>